<evidence type="ECO:0000313" key="2">
    <source>
        <dbReference type="EMBL" id="PWY79425.1"/>
    </source>
</evidence>
<feature type="region of interest" description="Disordered" evidence="1">
    <location>
        <begin position="19"/>
        <end position="54"/>
    </location>
</feature>
<evidence type="ECO:0000256" key="1">
    <source>
        <dbReference type="SAM" id="MobiDB-lite"/>
    </source>
</evidence>
<name>A0A317W099_9EURO</name>
<proteinExistence type="predicted"/>
<keyword evidence="3" id="KW-1185">Reference proteome</keyword>
<dbReference type="AlphaFoldDB" id="A0A317W099"/>
<dbReference type="RefSeq" id="XP_025464997.1">
    <property type="nucleotide sequence ID" value="XM_025612266.1"/>
</dbReference>
<accession>A0A317W099</accession>
<reference evidence="2 3" key="1">
    <citation type="submission" date="2016-12" db="EMBL/GenBank/DDBJ databases">
        <title>The genomes of Aspergillus section Nigri reveals drivers in fungal speciation.</title>
        <authorList>
            <consortium name="DOE Joint Genome Institute"/>
            <person name="Vesth T.C."/>
            <person name="Nybo J."/>
            <person name="Theobald S."/>
            <person name="Brandl J."/>
            <person name="Frisvad J.C."/>
            <person name="Nielsen K.F."/>
            <person name="Lyhne E.K."/>
            <person name="Kogle M.E."/>
            <person name="Kuo A."/>
            <person name="Riley R."/>
            <person name="Clum A."/>
            <person name="Nolan M."/>
            <person name="Lipzen A."/>
            <person name="Salamov A."/>
            <person name="Henrissat B."/>
            <person name="Wiebenga A."/>
            <person name="De Vries R.P."/>
            <person name="Grigoriev I.V."/>
            <person name="Mortensen U.H."/>
            <person name="Andersen M.R."/>
            <person name="Baker S.E."/>
        </authorList>
    </citation>
    <scope>NUCLEOTIDE SEQUENCE [LARGE SCALE GENOMIC DNA]</scope>
    <source>
        <strain evidence="2 3">CBS 115572</strain>
    </source>
</reference>
<dbReference type="EMBL" id="MSFK01000023">
    <property type="protein sequence ID" value="PWY79425.1"/>
    <property type="molecule type" value="Genomic_DNA"/>
</dbReference>
<dbReference type="Proteomes" id="UP000246702">
    <property type="component" value="Unassembled WGS sequence"/>
</dbReference>
<evidence type="ECO:0000313" key="3">
    <source>
        <dbReference type="Proteomes" id="UP000246702"/>
    </source>
</evidence>
<protein>
    <submittedName>
        <fullName evidence="2">Uncharacterized protein</fullName>
    </submittedName>
</protein>
<gene>
    <name evidence="2" type="ORF">BO94DRAFT_537449</name>
</gene>
<comment type="caution">
    <text evidence="2">The sequence shown here is derived from an EMBL/GenBank/DDBJ whole genome shotgun (WGS) entry which is preliminary data.</text>
</comment>
<feature type="compositionally biased region" description="Polar residues" evidence="1">
    <location>
        <begin position="43"/>
        <end position="54"/>
    </location>
</feature>
<organism evidence="2 3">
    <name type="scientific">Aspergillus sclerotioniger CBS 115572</name>
    <dbReference type="NCBI Taxonomy" id="1450535"/>
    <lineage>
        <taxon>Eukaryota</taxon>
        <taxon>Fungi</taxon>
        <taxon>Dikarya</taxon>
        <taxon>Ascomycota</taxon>
        <taxon>Pezizomycotina</taxon>
        <taxon>Eurotiomycetes</taxon>
        <taxon>Eurotiomycetidae</taxon>
        <taxon>Eurotiales</taxon>
        <taxon>Aspergillaceae</taxon>
        <taxon>Aspergillus</taxon>
        <taxon>Aspergillus subgen. Circumdati</taxon>
    </lineage>
</organism>
<sequence>MEGMTLIRSDPDTTVACHSLPPIHPSKHPAIIQPTHGPIHPSTHPTFQPSSHES</sequence>
<dbReference type="GeneID" id="37114409"/>